<dbReference type="InterPro" id="IPR001019">
    <property type="entry name" value="Gprotein_alpha_su"/>
</dbReference>
<proteinExistence type="predicted"/>
<organism evidence="6 7">
    <name type="scientific">Acrobeloides nanus</name>
    <dbReference type="NCBI Taxonomy" id="290746"/>
    <lineage>
        <taxon>Eukaryota</taxon>
        <taxon>Metazoa</taxon>
        <taxon>Ecdysozoa</taxon>
        <taxon>Nematoda</taxon>
        <taxon>Chromadorea</taxon>
        <taxon>Rhabditida</taxon>
        <taxon>Tylenchina</taxon>
        <taxon>Cephalobomorpha</taxon>
        <taxon>Cephaloboidea</taxon>
        <taxon>Cephalobidae</taxon>
        <taxon>Acrobeloides</taxon>
    </lineage>
</organism>
<keyword evidence="6" id="KW-1185">Reference proteome</keyword>
<dbReference type="Proteomes" id="UP000887540">
    <property type="component" value="Unplaced"/>
</dbReference>
<dbReference type="SMART" id="SM00275">
    <property type="entry name" value="G_alpha"/>
    <property type="match status" value="1"/>
</dbReference>
<evidence type="ECO:0000313" key="6">
    <source>
        <dbReference type="Proteomes" id="UP000887540"/>
    </source>
</evidence>
<evidence type="ECO:0000256" key="3">
    <source>
        <dbReference type="ARBA" id="ARBA00023224"/>
    </source>
</evidence>
<dbReference type="GO" id="GO:0003924">
    <property type="term" value="F:GTPase activity"/>
    <property type="evidence" value="ECO:0007669"/>
    <property type="project" value="InterPro"/>
</dbReference>
<evidence type="ECO:0000256" key="5">
    <source>
        <dbReference type="PIRSR" id="PIRSR601019-2"/>
    </source>
</evidence>
<keyword evidence="1 4" id="KW-0547">Nucleotide-binding</keyword>
<feature type="binding site" evidence="5">
    <location>
        <position position="47"/>
    </location>
    <ligand>
        <name>Mg(2+)</name>
        <dbReference type="ChEBI" id="CHEBI:18420"/>
    </ligand>
</feature>
<reference evidence="7" key="1">
    <citation type="submission" date="2022-11" db="UniProtKB">
        <authorList>
            <consortium name="WormBaseParasite"/>
        </authorList>
    </citation>
    <scope>IDENTIFICATION</scope>
</reference>
<dbReference type="InterPro" id="IPR011025">
    <property type="entry name" value="GproteinA_insert"/>
</dbReference>
<protein>
    <submittedName>
        <fullName evidence="7">Uncharacterized protein</fullName>
    </submittedName>
</protein>
<dbReference type="Gene3D" id="1.10.400.10">
    <property type="entry name" value="GI Alpha 1, domain 2-like"/>
    <property type="match status" value="1"/>
</dbReference>
<dbReference type="SUPFAM" id="SSF52540">
    <property type="entry name" value="P-loop containing nucleoside triphosphate hydrolases"/>
    <property type="match status" value="1"/>
</dbReference>
<dbReference type="Pfam" id="PF00503">
    <property type="entry name" value="G-alpha"/>
    <property type="match status" value="1"/>
</dbReference>
<keyword evidence="5" id="KW-0479">Metal-binding</keyword>
<dbReference type="GO" id="GO:0005834">
    <property type="term" value="C:heterotrimeric G-protein complex"/>
    <property type="evidence" value="ECO:0007669"/>
    <property type="project" value="TreeGrafter"/>
</dbReference>
<evidence type="ECO:0000313" key="7">
    <source>
        <dbReference type="WBParaSite" id="ACRNAN_scaffold494.g17851.t1"/>
    </source>
</evidence>
<dbReference type="Gene3D" id="3.40.50.300">
    <property type="entry name" value="P-loop containing nucleotide triphosphate hydrolases"/>
    <property type="match status" value="1"/>
</dbReference>
<dbReference type="GO" id="GO:0046872">
    <property type="term" value="F:metal ion binding"/>
    <property type="evidence" value="ECO:0007669"/>
    <property type="project" value="UniProtKB-KW"/>
</dbReference>
<dbReference type="AlphaFoldDB" id="A0A914DZC6"/>
<evidence type="ECO:0000256" key="2">
    <source>
        <dbReference type="ARBA" id="ARBA00023134"/>
    </source>
</evidence>
<dbReference type="PANTHER" id="PTHR10218:SF245">
    <property type="entry name" value="GUANINE NUCLEOTIDE-BINDING PROTEIN ALPHA-2 SUBUNIT-RELATED"/>
    <property type="match status" value="1"/>
</dbReference>
<keyword evidence="2 4" id="KW-0342">GTP-binding</keyword>
<dbReference type="GO" id="GO:0005525">
    <property type="term" value="F:GTP binding"/>
    <property type="evidence" value="ECO:0007669"/>
    <property type="project" value="UniProtKB-KW"/>
</dbReference>
<dbReference type="PANTHER" id="PTHR10218">
    <property type="entry name" value="GTP-BINDING PROTEIN ALPHA SUBUNIT"/>
    <property type="match status" value="1"/>
</dbReference>
<dbReference type="InterPro" id="IPR027417">
    <property type="entry name" value="P-loop_NTPase"/>
</dbReference>
<dbReference type="GO" id="GO:0031683">
    <property type="term" value="F:G-protein beta/gamma-subunit complex binding"/>
    <property type="evidence" value="ECO:0007669"/>
    <property type="project" value="InterPro"/>
</dbReference>
<dbReference type="GO" id="GO:0001664">
    <property type="term" value="F:G protein-coupled receptor binding"/>
    <property type="evidence" value="ECO:0007669"/>
    <property type="project" value="TreeGrafter"/>
</dbReference>
<evidence type="ECO:0000256" key="1">
    <source>
        <dbReference type="ARBA" id="ARBA00022741"/>
    </source>
</evidence>
<keyword evidence="3" id="KW-0807">Transducer</keyword>
<sequence length="156" mass="17440">MGACQSQDDPTMTSKTKAIDRELKQAHMEEQKIVKLLLLGAGECGKSTVLKQMRILHNNFMSDDEIYQQKAVIYNNTVTSMVVLLRGMNTLGIKLDDPSRENDARLVLEVAKKGEESEPPTSDLARAIASLWQDRGVKERAFSRGNEFQLQDTAAQ</sequence>
<dbReference type="GO" id="GO:0007188">
    <property type="term" value="P:adenylate cyclase-modulating G protein-coupled receptor signaling pathway"/>
    <property type="evidence" value="ECO:0007669"/>
    <property type="project" value="TreeGrafter"/>
</dbReference>
<dbReference type="SUPFAM" id="SSF47895">
    <property type="entry name" value="Transducin (alpha subunit), insertion domain"/>
    <property type="match status" value="1"/>
</dbReference>
<dbReference type="WBParaSite" id="ACRNAN_scaffold494.g17851.t1">
    <property type="protein sequence ID" value="ACRNAN_scaffold494.g17851.t1"/>
    <property type="gene ID" value="ACRNAN_scaffold494.g17851"/>
</dbReference>
<keyword evidence="5" id="KW-0460">Magnesium</keyword>
<feature type="binding site" evidence="4">
    <location>
        <begin position="43"/>
        <end position="48"/>
    </location>
    <ligand>
        <name>GTP</name>
        <dbReference type="ChEBI" id="CHEBI:37565"/>
    </ligand>
</feature>
<dbReference type="GO" id="GO:0005737">
    <property type="term" value="C:cytoplasm"/>
    <property type="evidence" value="ECO:0007669"/>
    <property type="project" value="TreeGrafter"/>
</dbReference>
<dbReference type="PROSITE" id="PS51882">
    <property type="entry name" value="G_ALPHA"/>
    <property type="match status" value="1"/>
</dbReference>
<evidence type="ECO:0000256" key="4">
    <source>
        <dbReference type="PIRSR" id="PIRSR601019-1"/>
    </source>
</evidence>
<name>A0A914DZC6_9BILA</name>
<accession>A0A914DZC6</accession>